<name>A0A4S2M0S7_OPIFE</name>
<feature type="compositionally biased region" description="Basic and acidic residues" evidence="1">
    <location>
        <begin position="298"/>
        <end position="315"/>
    </location>
</feature>
<feature type="region of interest" description="Disordered" evidence="1">
    <location>
        <begin position="289"/>
        <end position="328"/>
    </location>
</feature>
<feature type="non-terminal residue" evidence="2">
    <location>
        <position position="1"/>
    </location>
</feature>
<organism evidence="2 3">
    <name type="scientific">Opisthorchis felineus</name>
    <dbReference type="NCBI Taxonomy" id="147828"/>
    <lineage>
        <taxon>Eukaryota</taxon>
        <taxon>Metazoa</taxon>
        <taxon>Spiralia</taxon>
        <taxon>Lophotrochozoa</taxon>
        <taxon>Platyhelminthes</taxon>
        <taxon>Trematoda</taxon>
        <taxon>Digenea</taxon>
        <taxon>Opisthorchiida</taxon>
        <taxon>Opisthorchiata</taxon>
        <taxon>Opisthorchiidae</taxon>
        <taxon>Opisthorchis</taxon>
    </lineage>
</organism>
<dbReference type="AlphaFoldDB" id="A0A4S2M0S7"/>
<feature type="region of interest" description="Disordered" evidence="1">
    <location>
        <begin position="376"/>
        <end position="421"/>
    </location>
</feature>
<feature type="compositionally biased region" description="Basic and acidic residues" evidence="1">
    <location>
        <begin position="389"/>
        <end position="404"/>
    </location>
</feature>
<evidence type="ECO:0000313" key="3">
    <source>
        <dbReference type="Proteomes" id="UP000308267"/>
    </source>
</evidence>
<dbReference type="OrthoDB" id="6251461at2759"/>
<dbReference type="Proteomes" id="UP000308267">
    <property type="component" value="Unassembled WGS sequence"/>
</dbReference>
<gene>
    <name evidence="2" type="ORF">CRM22_003525</name>
</gene>
<protein>
    <submittedName>
        <fullName evidence="2">Uncharacterized protein</fullName>
    </submittedName>
</protein>
<accession>A0A4S2M0S7</accession>
<proteinExistence type="predicted"/>
<reference evidence="2 3" key="1">
    <citation type="journal article" date="2019" name="BMC Genomics">
        <title>New insights from Opisthorchis felineus genome: update on genomics of the epidemiologically important liver flukes.</title>
        <authorList>
            <person name="Ershov N.I."/>
            <person name="Mordvinov V.A."/>
            <person name="Prokhortchouk E.B."/>
            <person name="Pakharukova M.Y."/>
            <person name="Gunbin K.V."/>
            <person name="Ustyantsev K."/>
            <person name="Genaev M.A."/>
            <person name="Blinov A.G."/>
            <person name="Mazur A."/>
            <person name="Boulygina E."/>
            <person name="Tsygankova S."/>
            <person name="Khrameeva E."/>
            <person name="Chekanov N."/>
            <person name="Fan G."/>
            <person name="Xiao A."/>
            <person name="Zhang H."/>
            <person name="Xu X."/>
            <person name="Yang H."/>
            <person name="Solovyev V."/>
            <person name="Lee S.M."/>
            <person name="Liu X."/>
            <person name="Afonnikov D.A."/>
            <person name="Skryabin K.G."/>
        </authorList>
    </citation>
    <scope>NUCLEOTIDE SEQUENCE [LARGE SCALE GENOMIC DNA]</scope>
    <source>
        <strain evidence="2">AK-0245</strain>
        <tissue evidence="2">Whole organism</tissue>
    </source>
</reference>
<keyword evidence="3" id="KW-1185">Reference proteome</keyword>
<comment type="caution">
    <text evidence="2">The sequence shown here is derived from an EMBL/GenBank/DDBJ whole genome shotgun (WGS) entry which is preliminary data.</text>
</comment>
<dbReference type="EMBL" id="SJOL01005781">
    <property type="protein sequence ID" value="TGZ69810.1"/>
    <property type="molecule type" value="Genomic_DNA"/>
</dbReference>
<evidence type="ECO:0000313" key="2">
    <source>
        <dbReference type="EMBL" id="TGZ69810.1"/>
    </source>
</evidence>
<feature type="non-terminal residue" evidence="2">
    <location>
        <position position="421"/>
    </location>
</feature>
<evidence type="ECO:0000256" key="1">
    <source>
        <dbReference type="SAM" id="MobiDB-lite"/>
    </source>
</evidence>
<sequence>EFDSGEYYCSFITTHRQQFHREVTSILFRGKQKKVVFGQQYPLKNSLWFDVDVPADVGEVIHSRCIVWTTNPENRELMRFGLSSGQQKKLPNETIRSFAEQRTIVTHMAEQYYAVEFGDQALARQCYAADQYMNLSKRLSVPSIACVVPDLYWEPVGLSIYERTMNLTCRTTSGCESAVFRWNWVAGPIPQLPSALTEGNRLGVVKGPTLYLASLSRSGAYVFRCTVTCACVSTTQSSSILVSFFMHVREVDDLGPTEDVPPDVIDTKLSEDDLARSLEQEYWDKYSKEDVSDDDIDKAEQPPIRRDEARSHELTRPAGPPEVGLLPPSLIPDELQQMKRSHMTDELDVLRSSVSDYAELGDQLFSDTLRKFTESDLAGNLTSPLVSRTVEDRPDAQQEREKYRQAARRRASQQVPELHQY</sequence>